<feature type="domain" description="CCHC-type" evidence="3">
    <location>
        <begin position="74"/>
        <end position="90"/>
    </location>
</feature>
<dbReference type="InterPro" id="IPR050195">
    <property type="entry name" value="Primate_lentivir_Gag_pol-like"/>
</dbReference>
<feature type="non-terminal residue" evidence="4">
    <location>
        <position position="1"/>
    </location>
</feature>
<keyword evidence="1" id="KW-0479">Metal-binding</keyword>
<dbReference type="Pfam" id="PF14787">
    <property type="entry name" value="zf-CCHC_5"/>
    <property type="match status" value="1"/>
</dbReference>
<gene>
    <name evidence="4" type="primary">Ervk10_1</name>
    <name evidence="4" type="ORF">MYIHEB_R15811</name>
</gene>
<feature type="region of interest" description="Disordered" evidence="2">
    <location>
        <begin position="122"/>
        <end position="154"/>
    </location>
</feature>
<keyword evidence="1" id="KW-0862">Zinc</keyword>
<dbReference type="InterPro" id="IPR045345">
    <property type="entry name" value="Gag_p24_C"/>
</dbReference>
<evidence type="ECO:0000313" key="5">
    <source>
        <dbReference type="Proteomes" id="UP000534930"/>
    </source>
</evidence>
<accession>A0A7K9J5W8</accession>
<dbReference type="InterPro" id="IPR036875">
    <property type="entry name" value="Znf_CCHC_sf"/>
</dbReference>
<dbReference type="PANTHER" id="PTHR40389:SF3">
    <property type="entry name" value="IGE-BINDING PROTEIN"/>
    <property type="match status" value="1"/>
</dbReference>
<dbReference type="Pfam" id="PF19317">
    <property type="entry name" value="Gag_p24_C"/>
    <property type="match status" value="1"/>
</dbReference>
<dbReference type="InterPro" id="IPR008916">
    <property type="entry name" value="Retrov_capsid_C"/>
</dbReference>
<dbReference type="PANTHER" id="PTHR40389">
    <property type="entry name" value="ENDOGENOUS RETROVIRUS GROUP K MEMBER 24 GAG POLYPROTEIN-RELATED"/>
    <property type="match status" value="1"/>
</dbReference>
<name>A0A7K9J5W8_9CORV</name>
<dbReference type="GO" id="GO:0008270">
    <property type="term" value="F:zinc ion binding"/>
    <property type="evidence" value="ECO:0007669"/>
    <property type="project" value="UniProtKB-KW"/>
</dbReference>
<dbReference type="InterPro" id="IPR001878">
    <property type="entry name" value="Znf_CCHC"/>
</dbReference>
<sequence length="154" mass="17156">IDMQEAADAVLKSLAYENANDDCKRALDPIPNRAEVELSDYIKACTNIDLDQFKAELVATVIAQQLQVARAAFKCFKCGELGHIKKQCPKGQKGNKRPSKPCPRCQKGFHWSNQCRSKYDKHDNLLPQQENSKGGTLESGAPQFNRTPLNPTPI</sequence>
<reference evidence="4 5" key="1">
    <citation type="submission" date="2019-09" db="EMBL/GenBank/DDBJ databases">
        <title>Bird 10,000 Genomes (B10K) Project - Family phase.</title>
        <authorList>
            <person name="Zhang G."/>
        </authorList>
    </citation>
    <scope>NUCLEOTIDE SEQUENCE [LARGE SCALE GENOMIC DNA]</scope>
    <source>
        <strain evidence="4">B10K-DU-001-33</strain>
        <tissue evidence="4">Muscle</tissue>
    </source>
</reference>
<dbReference type="SUPFAM" id="SSF57756">
    <property type="entry name" value="Retrovirus zinc finger-like domains"/>
    <property type="match status" value="2"/>
</dbReference>
<feature type="compositionally biased region" description="Basic residues" evidence="2">
    <location>
        <begin position="87"/>
        <end position="99"/>
    </location>
</feature>
<keyword evidence="1" id="KW-0863">Zinc-finger</keyword>
<dbReference type="Gene3D" id="1.10.1200.30">
    <property type="match status" value="1"/>
</dbReference>
<evidence type="ECO:0000256" key="2">
    <source>
        <dbReference type="SAM" id="MobiDB-lite"/>
    </source>
</evidence>
<proteinExistence type="predicted"/>
<protein>
    <submittedName>
        <fullName evidence="4">GAK10 protein</fullName>
    </submittedName>
</protein>
<comment type="caution">
    <text evidence="4">The sequence shown here is derived from an EMBL/GenBank/DDBJ whole genome shotgun (WGS) entry which is preliminary data.</text>
</comment>
<feature type="non-terminal residue" evidence="4">
    <location>
        <position position="154"/>
    </location>
</feature>
<dbReference type="SUPFAM" id="SSF47353">
    <property type="entry name" value="Retrovirus capsid dimerization domain-like"/>
    <property type="match status" value="1"/>
</dbReference>
<dbReference type="Pfam" id="PF00098">
    <property type="entry name" value="zf-CCHC"/>
    <property type="match status" value="1"/>
</dbReference>
<dbReference type="Gene3D" id="4.10.60.10">
    <property type="entry name" value="Zinc finger, CCHC-type"/>
    <property type="match status" value="1"/>
</dbReference>
<feature type="region of interest" description="Disordered" evidence="2">
    <location>
        <begin position="87"/>
        <end position="109"/>
    </location>
</feature>
<dbReference type="EMBL" id="VWZQ01009167">
    <property type="protein sequence ID" value="NXH32634.1"/>
    <property type="molecule type" value="Genomic_DNA"/>
</dbReference>
<feature type="compositionally biased region" description="Polar residues" evidence="2">
    <location>
        <begin position="142"/>
        <end position="154"/>
    </location>
</feature>
<evidence type="ECO:0000313" key="4">
    <source>
        <dbReference type="EMBL" id="NXH32634.1"/>
    </source>
</evidence>
<dbReference type="GO" id="GO:0003676">
    <property type="term" value="F:nucleic acid binding"/>
    <property type="evidence" value="ECO:0007669"/>
    <property type="project" value="InterPro"/>
</dbReference>
<dbReference type="Proteomes" id="UP000534930">
    <property type="component" value="Unassembled WGS sequence"/>
</dbReference>
<evidence type="ECO:0000256" key="1">
    <source>
        <dbReference type="PROSITE-ProRule" id="PRU00047"/>
    </source>
</evidence>
<evidence type="ECO:0000259" key="3">
    <source>
        <dbReference type="PROSITE" id="PS50158"/>
    </source>
</evidence>
<organism evidence="4 5">
    <name type="scientific">Myiagra hebetior</name>
    <dbReference type="NCBI Taxonomy" id="381031"/>
    <lineage>
        <taxon>Eukaryota</taxon>
        <taxon>Metazoa</taxon>
        <taxon>Chordata</taxon>
        <taxon>Craniata</taxon>
        <taxon>Vertebrata</taxon>
        <taxon>Euteleostomi</taxon>
        <taxon>Archelosauria</taxon>
        <taxon>Archosauria</taxon>
        <taxon>Dinosauria</taxon>
        <taxon>Saurischia</taxon>
        <taxon>Theropoda</taxon>
        <taxon>Coelurosauria</taxon>
        <taxon>Aves</taxon>
        <taxon>Neognathae</taxon>
        <taxon>Neoaves</taxon>
        <taxon>Telluraves</taxon>
        <taxon>Australaves</taxon>
        <taxon>Passeriformes</taxon>
        <taxon>Corvoidea</taxon>
        <taxon>Monarchidae</taxon>
        <taxon>Myiagra</taxon>
    </lineage>
</organism>
<dbReference type="AlphaFoldDB" id="A0A7K9J5W8"/>
<dbReference type="SMART" id="SM00343">
    <property type="entry name" value="ZnF_C2HC"/>
    <property type="match status" value="2"/>
</dbReference>
<dbReference type="PROSITE" id="PS50158">
    <property type="entry name" value="ZF_CCHC"/>
    <property type="match status" value="1"/>
</dbReference>
<keyword evidence="5" id="KW-1185">Reference proteome</keyword>